<proteinExistence type="predicted"/>
<dbReference type="CDD" id="cd00118">
    <property type="entry name" value="LysM"/>
    <property type="match status" value="2"/>
</dbReference>
<dbReference type="Pfam" id="PF01476">
    <property type="entry name" value="LysM"/>
    <property type="match status" value="2"/>
</dbReference>
<dbReference type="RefSeq" id="WP_205187871.1">
    <property type="nucleotide sequence ID" value="NZ_JAFBFC010000004.1"/>
</dbReference>
<evidence type="ECO:0000313" key="2">
    <source>
        <dbReference type="EMBL" id="MBM7703877.1"/>
    </source>
</evidence>
<dbReference type="PANTHER" id="PTHR33734:SF22">
    <property type="entry name" value="MEMBRANE-BOUND LYTIC MUREIN TRANSGLYCOSYLASE D"/>
    <property type="match status" value="1"/>
</dbReference>
<sequence length="220" mass="23954">MTEITMTRKEAIAKKRAIKRKKKAGKVTTMACVAVMGAAFMNVNSVKVAACSDTYTIKNGDTLYSLAKKYNVTVEQLKNANGLTSDFIRTGMDLAVPAAHLIDQEKKVINLPEYTVVGGDTLWSVAKRFGTSVSAIKHANNTDKDFILIGQKLIIPVQAKTETFTTIGAVDSTSIEVLNKCGEPVVLKVPFGKALDYQKQSGKELNITFTKDTFAVLSIR</sequence>
<dbReference type="InterPro" id="IPR018392">
    <property type="entry name" value="LysM"/>
</dbReference>
<evidence type="ECO:0000313" key="3">
    <source>
        <dbReference type="Proteomes" id="UP000809829"/>
    </source>
</evidence>
<dbReference type="EMBL" id="JAFBFC010000004">
    <property type="protein sequence ID" value="MBM7703877.1"/>
    <property type="molecule type" value="Genomic_DNA"/>
</dbReference>
<keyword evidence="3" id="KW-1185">Reference proteome</keyword>
<reference evidence="2 3" key="1">
    <citation type="submission" date="2021-01" db="EMBL/GenBank/DDBJ databases">
        <title>Genomic Encyclopedia of Type Strains, Phase IV (KMG-IV): sequencing the most valuable type-strain genomes for metagenomic binning, comparative biology and taxonomic classification.</title>
        <authorList>
            <person name="Goeker M."/>
        </authorList>
    </citation>
    <scope>NUCLEOTIDE SEQUENCE [LARGE SCALE GENOMIC DNA]</scope>
    <source>
        <strain evidence="2 3">DSM 104297</strain>
    </source>
</reference>
<feature type="domain" description="LysM" evidence="1">
    <location>
        <begin position="53"/>
        <end position="96"/>
    </location>
</feature>
<dbReference type="Gene3D" id="3.10.350.10">
    <property type="entry name" value="LysM domain"/>
    <property type="match status" value="2"/>
</dbReference>
<accession>A0ABS2QWT4</accession>
<dbReference type="Proteomes" id="UP000809829">
    <property type="component" value="Unassembled WGS sequence"/>
</dbReference>
<name>A0ABS2QWT4_9BACI</name>
<comment type="caution">
    <text evidence="2">The sequence shown here is derived from an EMBL/GenBank/DDBJ whole genome shotgun (WGS) entry which is preliminary data.</text>
</comment>
<dbReference type="SMART" id="SM00257">
    <property type="entry name" value="LysM"/>
    <property type="match status" value="2"/>
</dbReference>
<dbReference type="PROSITE" id="PS51782">
    <property type="entry name" value="LYSM"/>
    <property type="match status" value="2"/>
</dbReference>
<dbReference type="PANTHER" id="PTHR33734">
    <property type="entry name" value="LYSM DOMAIN-CONTAINING GPI-ANCHORED PROTEIN 2"/>
    <property type="match status" value="1"/>
</dbReference>
<organism evidence="2 3">
    <name type="scientific">Priestia iocasae</name>
    <dbReference type="NCBI Taxonomy" id="2291674"/>
    <lineage>
        <taxon>Bacteria</taxon>
        <taxon>Bacillati</taxon>
        <taxon>Bacillota</taxon>
        <taxon>Bacilli</taxon>
        <taxon>Bacillales</taxon>
        <taxon>Bacillaceae</taxon>
        <taxon>Priestia</taxon>
    </lineage>
</organism>
<protein>
    <submittedName>
        <fullName evidence="2">LysM repeat protein</fullName>
    </submittedName>
</protein>
<evidence type="ECO:0000259" key="1">
    <source>
        <dbReference type="PROSITE" id="PS51782"/>
    </source>
</evidence>
<dbReference type="InterPro" id="IPR036779">
    <property type="entry name" value="LysM_dom_sf"/>
</dbReference>
<dbReference type="SUPFAM" id="SSF54106">
    <property type="entry name" value="LysM domain"/>
    <property type="match status" value="2"/>
</dbReference>
<feature type="domain" description="LysM" evidence="1">
    <location>
        <begin position="112"/>
        <end position="155"/>
    </location>
</feature>
<gene>
    <name evidence="2" type="ORF">JOC83_002726</name>
</gene>